<evidence type="ECO:0000313" key="3">
    <source>
        <dbReference type="Proteomes" id="UP001224997"/>
    </source>
</evidence>
<feature type="transmembrane region" description="Helical" evidence="1">
    <location>
        <begin position="123"/>
        <end position="140"/>
    </location>
</feature>
<protein>
    <recommendedName>
        <fullName evidence="4">Isopropylmalate isomerase</fullName>
    </recommendedName>
</protein>
<keyword evidence="1" id="KW-0472">Membrane</keyword>
<evidence type="ECO:0000256" key="1">
    <source>
        <dbReference type="SAM" id="Phobius"/>
    </source>
</evidence>
<feature type="transmembrane region" description="Helical" evidence="1">
    <location>
        <begin position="47"/>
        <end position="65"/>
    </location>
</feature>
<name>A0ABT9JFI0_9RHOB</name>
<feature type="transmembrane region" description="Helical" evidence="1">
    <location>
        <begin position="90"/>
        <end position="111"/>
    </location>
</feature>
<gene>
    <name evidence="2" type="ORF">Q5Y72_15870</name>
</gene>
<feature type="transmembrane region" description="Helical" evidence="1">
    <location>
        <begin position="20"/>
        <end position="40"/>
    </location>
</feature>
<sequence length="181" mass="19546">MGCVAGAWRPRIGDPDVTGWLTVLAYLLCLVLAVQVWRCLRGRDGRAFWGLVAGLMLVLAINKQLDLQSAMTALGRCLAQAQGWYEYRRFVQAGFIAILGIALLAGLLVGLKALRGRLRQSGVALVGLAVLCAFVAVRAVGFHHMDALIGQRQFGVSTNYLFENAGLLLIALNAIAILRRG</sequence>
<organism evidence="2 3">
    <name type="scientific">Paracoccus spongiarum</name>
    <dbReference type="NCBI Taxonomy" id="3064387"/>
    <lineage>
        <taxon>Bacteria</taxon>
        <taxon>Pseudomonadati</taxon>
        <taxon>Pseudomonadota</taxon>
        <taxon>Alphaproteobacteria</taxon>
        <taxon>Rhodobacterales</taxon>
        <taxon>Paracoccaceae</taxon>
        <taxon>Paracoccus</taxon>
    </lineage>
</organism>
<proteinExistence type="predicted"/>
<feature type="transmembrane region" description="Helical" evidence="1">
    <location>
        <begin position="160"/>
        <end position="178"/>
    </location>
</feature>
<keyword evidence="1" id="KW-1133">Transmembrane helix</keyword>
<dbReference type="EMBL" id="JAVAMQ010000018">
    <property type="protein sequence ID" value="MDP5308562.1"/>
    <property type="molecule type" value="Genomic_DNA"/>
</dbReference>
<keyword evidence="3" id="KW-1185">Reference proteome</keyword>
<evidence type="ECO:0008006" key="4">
    <source>
        <dbReference type="Google" id="ProtNLM"/>
    </source>
</evidence>
<dbReference type="Proteomes" id="UP001224997">
    <property type="component" value="Unassembled WGS sequence"/>
</dbReference>
<dbReference type="RefSeq" id="WP_305964405.1">
    <property type="nucleotide sequence ID" value="NZ_JAVAMQ010000018.1"/>
</dbReference>
<evidence type="ECO:0000313" key="2">
    <source>
        <dbReference type="EMBL" id="MDP5308562.1"/>
    </source>
</evidence>
<reference evidence="2 3" key="1">
    <citation type="submission" date="2023-08" db="EMBL/GenBank/DDBJ databases">
        <authorList>
            <person name="Park J.-S."/>
        </authorList>
    </citation>
    <scope>NUCLEOTIDE SEQUENCE [LARGE SCALE GENOMIC DNA]</scope>
    <source>
        <strain evidence="2 3">2205BS29-5</strain>
    </source>
</reference>
<accession>A0ABT9JFI0</accession>
<keyword evidence="1" id="KW-0812">Transmembrane</keyword>
<comment type="caution">
    <text evidence="2">The sequence shown here is derived from an EMBL/GenBank/DDBJ whole genome shotgun (WGS) entry which is preliminary data.</text>
</comment>